<keyword evidence="4" id="KW-0645">Protease</keyword>
<dbReference type="InterPro" id="IPR002469">
    <property type="entry name" value="Peptidase_S9B_N"/>
</dbReference>
<dbReference type="SUPFAM" id="SSF53474">
    <property type="entry name" value="alpha/beta-Hydrolases"/>
    <property type="match status" value="1"/>
</dbReference>
<feature type="domain" description="Peptidase S9 prolyl oligopeptidase catalytic" evidence="2">
    <location>
        <begin position="588"/>
        <end position="783"/>
    </location>
</feature>
<dbReference type="GO" id="GO:0008236">
    <property type="term" value="F:serine-type peptidase activity"/>
    <property type="evidence" value="ECO:0007669"/>
    <property type="project" value="InterPro"/>
</dbReference>
<dbReference type="RefSeq" id="WP_132577380.1">
    <property type="nucleotide sequence ID" value="NZ_JBHLWF010000087.1"/>
</dbReference>
<dbReference type="Gene3D" id="3.40.50.1820">
    <property type="entry name" value="alpha/beta hydrolase"/>
    <property type="match status" value="1"/>
</dbReference>
<evidence type="ECO:0000313" key="4">
    <source>
        <dbReference type="EMBL" id="TCS98491.1"/>
    </source>
</evidence>
<evidence type="ECO:0000259" key="2">
    <source>
        <dbReference type="Pfam" id="PF00326"/>
    </source>
</evidence>
<keyword evidence="4" id="KW-0031">Aminopeptidase</keyword>
<dbReference type="OrthoDB" id="1094230at2"/>
<dbReference type="Gene3D" id="2.140.10.30">
    <property type="entry name" value="Dipeptidylpeptidase IV, N-terminal domain"/>
    <property type="match status" value="1"/>
</dbReference>
<proteinExistence type="predicted"/>
<dbReference type="PANTHER" id="PTHR11731">
    <property type="entry name" value="PROTEASE FAMILY S9B,C DIPEPTIDYL-PEPTIDASE IV-RELATED"/>
    <property type="match status" value="1"/>
</dbReference>
<organism evidence="4 5">
    <name type="scientific">Pseudofulvimonas gallinarii</name>
    <dbReference type="NCBI Taxonomy" id="634155"/>
    <lineage>
        <taxon>Bacteria</taxon>
        <taxon>Pseudomonadati</taxon>
        <taxon>Pseudomonadota</taxon>
        <taxon>Gammaproteobacteria</taxon>
        <taxon>Lysobacterales</taxon>
        <taxon>Rhodanobacteraceae</taxon>
        <taxon>Pseudofulvimonas</taxon>
    </lineage>
</organism>
<dbReference type="Pfam" id="PF00930">
    <property type="entry name" value="DPPIV_N"/>
    <property type="match status" value="1"/>
</dbReference>
<reference evidence="4 5" key="1">
    <citation type="submission" date="2019-03" db="EMBL/GenBank/DDBJ databases">
        <title>Genomic Encyclopedia of Type Strains, Phase IV (KMG-IV): sequencing the most valuable type-strain genomes for metagenomic binning, comparative biology and taxonomic classification.</title>
        <authorList>
            <person name="Goeker M."/>
        </authorList>
    </citation>
    <scope>NUCLEOTIDE SEQUENCE [LARGE SCALE GENOMIC DNA]</scope>
    <source>
        <strain evidence="4 5">DSM 21944</strain>
    </source>
</reference>
<comment type="caution">
    <text evidence="4">The sequence shown here is derived from an EMBL/GenBank/DDBJ whole genome shotgun (WGS) entry which is preliminary data.</text>
</comment>
<feature type="signal peptide" evidence="1">
    <location>
        <begin position="1"/>
        <end position="21"/>
    </location>
</feature>
<dbReference type="EMBL" id="SMAF01000008">
    <property type="protein sequence ID" value="TCS98491.1"/>
    <property type="molecule type" value="Genomic_DNA"/>
</dbReference>
<keyword evidence="4" id="KW-0378">Hydrolase</keyword>
<sequence length="785" mass="88620">MPRFRLLSALSLLLLATLAFAAPPLERIMSDPDWIGPPVEAAWPSLDGRHVYYRVKKAGSSLRDLHRIDLASLRDEIVSDTERAGVDGEQPVFDRQRRQALFLRNGELFLRDLGTGALKRLAGGFGDLADPRFAANGGVHVRAGDRWLRVDPVSGAVAPLADLRFDSEPDAETKDELAAVQLRLFETLRRQRDDRIAAREEDSRLRAADPQRAPAPWFLGKDRRPVASIPSADGRWLLLVTRAASEERGDSGKMPMYVTESGYTEIEDVRTRVGRKEPAGHRFELLDLQARSRHPLDLKALPGIDSDPLADLRSARGDAAPKAPEQRPVTLMGAQWNAAGTRLALQFRAVDNKDRWLVSVEPGRDPGALRVQHQLTDAAWINWSFNDFGWLPDDRTLWFLSEESGWSHLYTKAVDGRTARQLTRGEWEVHDPVLRADGSGFWFIANASHSAEFDVYSVDVAGGPPKRLTSLLGVESFQPTADERQLVLVHSSSYVPAQAAIVAANGGETRRLTDTRSADYRALEWPELEIVAVPSSTQARPVWSKLYRPASMEQGKRYPAVLFVHGAGYTQNTHRRFPYYFREQMFHQLLADRGFVVLDMDYRASAGYGRDWRTAIYRNMGHPELEDLVDGVDWLVAHHQVDGERIGVYGGSYGGFMTLMALFREPGRFHAGAALRPVTDWRHYNHGYTANILNTPQLDPDAHRISSPIEYAENLKGHLLIAHGMLDDNVFYQDAVMLAQRLIELKKENWELASYPLERHGYVHPESWLDQYRRILKLFERNLLD</sequence>
<feature type="domain" description="Dipeptidylpeptidase IV N-terminal" evidence="3">
    <location>
        <begin position="324"/>
        <end position="487"/>
    </location>
</feature>
<dbReference type="GO" id="GO:0006508">
    <property type="term" value="P:proteolysis"/>
    <property type="evidence" value="ECO:0007669"/>
    <property type="project" value="InterPro"/>
</dbReference>
<accession>A0A4S3KWV3</accession>
<dbReference type="InterPro" id="IPR050278">
    <property type="entry name" value="Serine_Prot_S9B/DPPIV"/>
</dbReference>
<dbReference type="GO" id="GO:0008239">
    <property type="term" value="F:dipeptidyl-peptidase activity"/>
    <property type="evidence" value="ECO:0007669"/>
    <property type="project" value="TreeGrafter"/>
</dbReference>
<evidence type="ECO:0000313" key="5">
    <source>
        <dbReference type="Proteomes" id="UP000294599"/>
    </source>
</evidence>
<name>A0A4S3KWV3_9GAMM</name>
<keyword evidence="5" id="KW-1185">Reference proteome</keyword>
<dbReference type="PANTHER" id="PTHR11731:SF193">
    <property type="entry name" value="DIPEPTIDYL PEPTIDASE 9"/>
    <property type="match status" value="1"/>
</dbReference>
<dbReference type="SUPFAM" id="SSF82171">
    <property type="entry name" value="DPP6 N-terminal domain-like"/>
    <property type="match status" value="1"/>
</dbReference>
<gene>
    <name evidence="4" type="ORF">EDC25_10871</name>
</gene>
<evidence type="ECO:0000259" key="3">
    <source>
        <dbReference type="Pfam" id="PF00930"/>
    </source>
</evidence>
<keyword evidence="1" id="KW-0732">Signal</keyword>
<feature type="chain" id="PRO_5030100306" evidence="1">
    <location>
        <begin position="22"/>
        <end position="785"/>
    </location>
</feature>
<dbReference type="Proteomes" id="UP000294599">
    <property type="component" value="Unassembled WGS sequence"/>
</dbReference>
<dbReference type="InterPro" id="IPR001375">
    <property type="entry name" value="Peptidase_S9_cat"/>
</dbReference>
<dbReference type="InterPro" id="IPR029058">
    <property type="entry name" value="AB_hydrolase_fold"/>
</dbReference>
<dbReference type="GO" id="GO:0004177">
    <property type="term" value="F:aminopeptidase activity"/>
    <property type="evidence" value="ECO:0007669"/>
    <property type="project" value="UniProtKB-KW"/>
</dbReference>
<protein>
    <submittedName>
        <fullName evidence="4">Dipeptidyl aminopeptidase/acylaminoacyl peptidase</fullName>
    </submittedName>
</protein>
<dbReference type="AlphaFoldDB" id="A0A4S3KWV3"/>
<evidence type="ECO:0000256" key="1">
    <source>
        <dbReference type="SAM" id="SignalP"/>
    </source>
</evidence>
<dbReference type="Pfam" id="PF00326">
    <property type="entry name" value="Peptidase_S9"/>
    <property type="match status" value="1"/>
</dbReference>